<dbReference type="Pfam" id="PF16355">
    <property type="entry name" value="DUF4982"/>
    <property type="match status" value="1"/>
</dbReference>
<keyword evidence="2" id="KW-0378">Hydrolase</keyword>
<dbReference type="SUPFAM" id="SSF51445">
    <property type="entry name" value="(Trans)glycosidases"/>
    <property type="match status" value="1"/>
</dbReference>
<dbReference type="Pfam" id="PF02836">
    <property type="entry name" value="Glyco_hydro_2_C"/>
    <property type="match status" value="2"/>
</dbReference>
<feature type="domain" description="Glycosyl hydrolases family 2 sugar binding" evidence="6">
    <location>
        <begin position="92"/>
        <end position="189"/>
    </location>
</feature>
<sequence length="941" mass="106593">MILTINHRQGGVKRMFKQRLSLDRDWKFQLGEITQERPVNHMEYYLSAKAGGGQPVAQENWNDGLWEKVQVPHDWVVGRDFDHSEAIPQGFKPRGKGWYRKKFRLDSEDRGKKLYLQFDGVATHAAVYVNGILLHRNFCGYTSFTVDITDVAHFGERSNTIAVFVDAEAFEGWWYEGAGIYRHVWLMKQSPVHVKPWGLWIKPARRKAGEWDTLVETTVRSSLPEGACEFRLVTSVYSPVNESVAVSTVEGTVYAGEDTVVKQNLPLTHPLLWDVDHPNLYSLETSLYVDGALTDTATSSFGYRTISISADQGFFLNDKPLKLKGTCNHQDHAGIGIALPDAVHEYRIRMLKEMGSNAYRVAHHNPAPELLDACDRLGMLVMDENRNFISSEEGLKQVEAMVIRDRNHPSVIMYSIFNEEPHQGTYTGRRMAQSMRQFIRKLDDTRPVIGAMNGGFLEENGVSDVLDITGFNYMQHQYDEFHQRYPHQPILGSENNCTFSTRGEYRTDAECQVFASYDEDKAEWGQTIRETWQEIHSRDYVMGCFVWTGFDYRGEPSPHRWPSINSHWGVMDTCGFPKDAYYLWKAYWKEEPALHVLPHWTWEGQEGTEIKVMTFTNCEEAELFLNGKSLGRKQVPLYEQTFWMVPYEAGELKAVGYGKGAVIAEDIRRTAGPIARLRLEANRENLLGNGRDAMLVNVYAEDAAGTPVPHADQLVQFRVEGAGTVLGVGNGDPNCHEADKADRRSLFHGCCQAVIGATILTGNESDTLSIQVEIQGSLRSERLTIPVLNGGHIPVPETEELRLINQWLLCQTKFEERPNPHAEINDSDMNSWERIETGNGPQRQLEGLLGFALFRTSITVEEHETEHPVQLYFGKIDGFAEIYINRELRAEKLYSQGNSVTVSLHKEGALPKSGRVEITVMIRGDADISCPGISMSVVLQK</sequence>
<comment type="similarity">
    <text evidence="1">Belongs to the glycosyl hydrolase 2 family.</text>
</comment>
<dbReference type="InterPro" id="IPR032311">
    <property type="entry name" value="DUF4982"/>
</dbReference>
<dbReference type="NCBIfam" id="NF041462">
    <property type="entry name" value="GalA"/>
    <property type="match status" value="1"/>
</dbReference>
<proteinExistence type="inferred from homology"/>
<dbReference type="Gene3D" id="3.20.20.80">
    <property type="entry name" value="Glycosidases"/>
    <property type="match status" value="1"/>
</dbReference>
<evidence type="ECO:0000259" key="5">
    <source>
        <dbReference type="Pfam" id="PF02836"/>
    </source>
</evidence>
<evidence type="ECO:0000259" key="4">
    <source>
        <dbReference type="Pfam" id="PF00703"/>
    </source>
</evidence>
<accession>A0A172TJC4</accession>
<feature type="domain" description="Glycoside hydrolase family 2 immunoglobulin-like beta-sandwich" evidence="4">
    <location>
        <begin position="200"/>
        <end position="304"/>
    </location>
</feature>
<dbReference type="STRING" id="1178515.SY83_13510"/>
<dbReference type="InterPro" id="IPR013783">
    <property type="entry name" value="Ig-like_fold"/>
</dbReference>
<feature type="domain" description="Glycoside hydrolase family 2 catalytic" evidence="5">
    <location>
        <begin position="311"/>
        <end position="385"/>
    </location>
</feature>
<dbReference type="PANTHER" id="PTHR42732">
    <property type="entry name" value="BETA-GALACTOSIDASE"/>
    <property type="match status" value="1"/>
</dbReference>
<dbReference type="Proteomes" id="UP000076927">
    <property type="component" value="Chromosome"/>
</dbReference>
<dbReference type="OrthoDB" id="9762066at2"/>
<dbReference type="Gene3D" id="2.60.120.260">
    <property type="entry name" value="Galactose-binding domain-like"/>
    <property type="match status" value="2"/>
</dbReference>
<dbReference type="InterPro" id="IPR006103">
    <property type="entry name" value="Glyco_hydro_2_cat"/>
</dbReference>
<feature type="domain" description="Glycoside hydrolase family 2 catalytic" evidence="5">
    <location>
        <begin position="395"/>
        <end position="561"/>
    </location>
</feature>
<dbReference type="Gene3D" id="2.60.40.10">
    <property type="entry name" value="Immunoglobulins"/>
    <property type="match status" value="3"/>
</dbReference>
<dbReference type="SUPFAM" id="SSF49303">
    <property type="entry name" value="beta-Galactosidase/glucuronidase domain"/>
    <property type="match status" value="1"/>
</dbReference>
<dbReference type="InterPro" id="IPR048230">
    <property type="entry name" value="GalA-like"/>
</dbReference>
<organism evidence="9 10">
    <name type="scientific">Paenibacillus swuensis</name>
    <dbReference type="NCBI Taxonomy" id="1178515"/>
    <lineage>
        <taxon>Bacteria</taxon>
        <taxon>Bacillati</taxon>
        <taxon>Bacillota</taxon>
        <taxon>Bacilli</taxon>
        <taxon>Bacillales</taxon>
        <taxon>Paenibacillaceae</taxon>
        <taxon>Paenibacillus</taxon>
    </lineage>
</organism>
<dbReference type="InterPro" id="IPR017853">
    <property type="entry name" value="GH"/>
</dbReference>
<dbReference type="Pfam" id="PF00703">
    <property type="entry name" value="Glyco_hydro_2"/>
    <property type="match status" value="1"/>
</dbReference>
<name>A0A172TJC4_9BACL</name>
<dbReference type="KEGG" id="pswu:SY83_13510"/>
<dbReference type="InterPro" id="IPR036156">
    <property type="entry name" value="Beta-gal/glucu_dom_sf"/>
</dbReference>
<dbReference type="Pfam" id="PF02837">
    <property type="entry name" value="Glyco_hydro_2_N"/>
    <property type="match status" value="1"/>
</dbReference>
<keyword evidence="10" id="KW-1185">Reference proteome</keyword>
<dbReference type="InterPro" id="IPR040605">
    <property type="entry name" value="Glyco_hydro2_dom5"/>
</dbReference>
<evidence type="ECO:0000313" key="9">
    <source>
        <dbReference type="EMBL" id="ANE47110.1"/>
    </source>
</evidence>
<gene>
    <name evidence="9" type="ORF">SY83_13510</name>
</gene>
<dbReference type="InterPro" id="IPR006104">
    <property type="entry name" value="Glyco_hydro_2_N"/>
</dbReference>
<evidence type="ECO:0000259" key="8">
    <source>
        <dbReference type="Pfam" id="PF18565"/>
    </source>
</evidence>
<evidence type="ECO:0000256" key="2">
    <source>
        <dbReference type="ARBA" id="ARBA00022801"/>
    </source>
</evidence>
<dbReference type="EMBL" id="CP011388">
    <property type="protein sequence ID" value="ANE47110.1"/>
    <property type="molecule type" value="Genomic_DNA"/>
</dbReference>
<dbReference type="PATRIC" id="fig|1178515.4.peg.2709"/>
<dbReference type="GO" id="GO:0004553">
    <property type="term" value="F:hydrolase activity, hydrolyzing O-glycosyl compounds"/>
    <property type="evidence" value="ECO:0007669"/>
    <property type="project" value="InterPro"/>
</dbReference>
<dbReference type="Pfam" id="PF18565">
    <property type="entry name" value="Glyco_hydro2_C5"/>
    <property type="match status" value="1"/>
</dbReference>
<protein>
    <submittedName>
        <fullName evidence="9">Uncharacterized protein</fullName>
    </submittedName>
</protein>
<dbReference type="PANTHER" id="PTHR42732:SF1">
    <property type="entry name" value="BETA-MANNOSIDASE"/>
    <property type="match status" value="1"/>
</dbReference>
<feature type="domain" description="Glycoside hydrolase family 2" evidence="8">
    <location>
        <begin position="677"/>
        <end position="762"/>
    </location>
</feature>
<dbReference type="InterPro" id="IPR008979">
    <property type="entry name" value="Galactose-bd-like_sf"/>
</dbReference>
<dbReference type="AlphaFoldDB" id="A0A172TJC4"/>
<dbReference type="SUPFAM" id="SSF49785">
    <property type="entry name" value="Galactose-binding domain-like"/>
    <property type="match status" value="2"/>
</dbReference>
<feature type="domain" description="DUF4982" evidence="7">
    <location>
        <begin position="607"/>
        <end position="664"/>
    </location>
</feature>
<dbReference type="InterPro" id="IPR006102">
    <property type="entry name" value="Ig-like_GH2"/>
</dbReference>
<evidence type="ECO:0000259" key="7">
    <source>
        <dbReference type="Pfam" id="PF16355"/>
    </source>
</evidence>
<evidence type="ECO:0000259" key="6">
    <source>
        <dbReference type="Pfam" id="PF02837"/>
    </source>
</evidence>
<evidence type="ECO:0000313" key="10">
    <source>
        <dbReference type="Proteomes" id="UP000076927"/>
    </source>
</evidence>
<evidence type="ECO:0000256" key="1">
    <source>
        <dbReference type="ARBA" id="ARBA00007401"/>
    </source>
</evidence>
<reference evidence="9 10" key="1">
    <citation type="submission" date="2015-01" db="EMBL/GenBank/DDBJ databases">
        <title>Paenibacillus swuensis/DY6/whole genome sequencing.</title>
        <authorList>
            <person name="Kim M.K."/>
            <person name="Srinivasan S."/>
            <person name="Lee J.-J."/>
        </authorList>
    </citation>
    <scope>NUCLEOTIDE SEQUENCE [LARGE SCALE GENOMIC DNA]</scope>
    <source>
        <strain evidence="9 10">DY6</strain>
    </source>
</reference>
<dbReference type="GO" id="GO:0005975">
    <property type="term" value="P:carbohydrate metabolic process"/>
    <property type="evidence" value="ECO:0007669"/>
    <property type="project" value="InterPro"/>
</dbReference>
<dbReference type="InterPro" id="IPR051913">
    <property type="entry name" value="GH2_Domain-Containing"/>
</dbReference>
<keyword evidence="3" id="KW-0326">Glycosidase</keyword>
<evidence type="ECO:0000256" key="3">
    <source>
        <dbReference type="ARBA" id="ARBA00023295"/>
    </source>
</evidence>